<feature type="region of interest" description="Disordered" evidence="1">
    <location>
        <begin position="218"/>
        <end position="253"/>
    </location>
</feature>
<gene>
    <name evidence="4" type="ORF">SAMN05660199_02013</name>
</gene>
<sequence>MPPPAEQAPAAGGEGPRTSVDPLPGSRPPAARAPETSSLPAWATSLGPPTPPPGTETARETAPEPAPWTGPERRSADRPEGVPATGDRRGARTHSVPERPPLPSLPPPGPAAAPAPGPTAGPGTSPGAAAPAGRRSPERSTEPGSGETGVIGGRAASRAERQAVDVVRRREERRQGITPIPPLPDEGRRGSRGLVLGLVAAVVIALVLLGVWSFQRPGTEESASSAPATTSSAAPASSSQAPATSAPAPTSAVPTGPVFAPVTVLNATTVNGLAGAIGAALSAGGWEIRGEDSYTTGDVAVTTVFYTAGDVQQQAAAATLQAQFPDILGGPSERFFDVAGEPDPGIVVVATGNWQP</sequence>
<feature type="compositionally biased region" description="Basic and acidic residues" evidence="1">
    <location>
        <begin position="157"/>
        <end position="175"/>
    </location>
</feature>
<feature type="compositionally biased region" description="Low complexity" evidence="1">
    <location>
        <begin position="222"/>
        <end position="252"/>
    </location>
</feature>
<keyword evidence="5" id="KW-1185">Reference proteome</keyword>
<feature type="domain" description="LytR/CpsA/Psr regulator C-terminal" evidence="3">
    <location>
        <begin position="261"/>
        <end position="326"/>
    </location>
</feature>
<name>A0A1H0JMS2_9ACTN</name>
<accession>A0A1H0JMS2</accession>
<keyword evidence="2" id="KW-0812">Transmembrane</keyword>
<proteinExistence type="predicted"/>
<evidence type="ECO:0000259" key="3">
    <source>
        <dbReference type="Pfam" id="PF13399"/>
    </source>
</evidence>
<keyword evidence="2" id="KW-0472">Membrane</keyword>
<feature type="compositionally biased region" description="Low complexity" evidence="1">
    <location>
        <begin position="121"/>
        <end position="134"/>
    </location>
</feature>
<protein>
    <submittedName>
        <fullName evidence="4">LytR cell envelope-related transcriptional attenuator</fullName>
    </submittedName>
</protein>
<dbReference type="EMBL" id="FNIR01000005">
    <property type="protein sequence ID" value="SDO44681.1"/>
    <property type="molecule type" value="Genomic_DNA"/>
</dbReference>
<evidence type="ECO:0000256" key="1">
    <source>
        <dbReference type="SAM" id="MobiDB-lite"/>
    </source>
</evidence>
<feature type="transmembrane region" description="Helical" evidence="2">
    <location>
        <begin position="194"/>
        <end position="214"/>
    </location>
</feature>
<dbReference type="InterPro" id="IPR027381">
    <property type="entry name" value="LytR/CpsA/Psr_C"/>
</dbReference>
<dbReference type="Gene3D" id="3.30.70.2390">
    <property type="match status" value="1"/>
</dbReference>
<dbReference type="AlphaFoldDB" id="A0A1H0JMS2"/>
<evidence type="ECO:0000256" key="2">
    <source>
        <dbReference type="SAM" id="Phobius"/>
    </source>
</evidence>
<organism evidence="4 5">
    <name type="scientific">Klenkia soli</name>
    <dbReference type="NCBI Taxonomy" id="1052260"/>
    <lineage>
        <taxon>Bacteria</taxon>
        <taxon>Bacillati</taxon>
        <taxon>Actinomycetota</taxon>
        <taxon>Actinomycetes</taxon>
        <taxon>Geodermatophilales</taxon>
        <taxon>Geodermatophilaceae</taxon>
        <taxon>Klenkia</taxon>
    </lineage>
</organism>
<dbReference type="Proteomes" id="UP000199088">
    <property type="component" value="Unassembled WGS sequence"/>
</dbReference>
<reference evidence="5" key="1">
    <citation type="submission" date="2016-10" db="EMBL/GenBank/DDBJ databases">
        <authorList>
            <person name="Varghese N."/>
            <person name="Submissions S."/>
        </authorList>
    </citation>
    <scope>NUCLEOTIDE SEQUENCE [LARGE SCALE GENOMIC DNA]</scope>
    <source>
        <strain evidence="5">DSM 45843</strain>
    </source>
</reference>
<evidence type="ECO:0000313" key="4">
    <source>
        <dbReference type="EMBL" id="SDO44681.1"/>
    </source>
</evidence>
<evidence type="ECO:0000313" key="5">
    <source>
        <dbReference type="Proteomes" id="UP000199088"/>
    </source>
</evidence>
<dbReference type="STRING" id="1052260.SAMN05660199_02013"/>
<keyword evidence="2" id="KW-1133">Transmembrane helix</keyword>
<feature type="region of interest" description="Disordered" evidence="1">
    <location>
        <begin position="1"/>
        <end position="189"/>
    </location>
</feature>
<feature type="compositionally biased region" description="Pro residues" evidence="1">
    <location>
        <begin position="98"/>
        <end position="119"/>
    </location>
</feature>
<feature type="compositionally biased region" description="Basic and acidic residues" evidence="1">
    <location>
        <begin position="71"/>
        <end position="90"/>
    </location>
</feature>
<dbReference type="Pfam" id="PF13399">
    <property type="entry name" value="LytR_C"/>
    <property type="match status" value="1"/>
</dbReference>